<accession>A0A6B9GFT7</accession>
<keyword evidence="2" id="KW-0808">Transferase</keyword>
<feature type="domain" description="N-acetyltransferase" evidence="1">
    <location>
        <begin position="3"/>
        <end position="163"/>
    </location>
</feature>
<evidence type="ECO:0000313" key="2">
    <source>
        <dbReference type="EMBL" id="QGY32619.1"/>
    </source>
</evidence>
<reference evidence="2 3" key="1">
    <citation type="submission" date="2017-11" db="EMBL/GenBank/DDBJ databases">
        <title>Genome sequence of Pantoea cypripedii NE1.</title>
        <authorList>
            <person name="Nascimento F.X."/>
        </authorList>
    </citation>
    <scope>NUCLEOTIDE SEQUENCE [LARGE SCALE GENOMIC DNA]</scope>
    <source>
        <strain evidence="2 3">NE1</strain>
        <plasmid evidence="3">pne1b</plasmid>
    </source>
</reference>
<gene>
    <name evidence="2" type="ORF">CUN67_27105</name>
</gene>
<organism evidence="2 3">
    <name type="scientific">Pantoea cypripedii</name>
    <name type="common">Pectobacterium cypripedii</name>
    <name type="synonym">Erwinia cypripedii</name>
    <dbReference type="NCBI Taxonomy" id="55209"/>
    <lineage>
        <taxon>Bacteria</taxon>
        <taxon>Pseudomonadati</taxon>
        <taxon>Pseudomonadota</taxon>
        <taxon>Gammaproteobacteria</taxon>
        <taxon>Enterobacterales</taxon>
        <taxon>Erwiniaceae</taxon>
        <taxon>Pantoea</taxon>
    </lineage>
</organism>
<evidence type="ECO:0000259" key="1">
    <source>
        <dbReference type="PROSITE" id="PS51186"/>
    </source>
</evidence>
<dbReference type="SUPFAM" id="SSF55729">
    <property type="entry name" value="Acyl-CoA N-acyltransferases (Nat)"/>
    <property type="match status" value="1"/>
</dbReference>
<dbReference type="Proteomes" id="UP000502005">
    <property type="component" value="Plasmid pNE1B"/>
</dbReference>
<name>A0A6B9GFT7_PANCY</name>
<dbReference type="EMBL" id="CP024770">
    <property type="protein sequence ID" value="QGY32619.1"/>
    <property type="molecule type" value="Genomic_DNA"/>
</dbReference>
<sequence length="181" mass="20611">MSQSIQVAKPDDAEEIFALLQRAYASLVALDVHFTISRGSVEQVRRTIEQETVLVLRKWKRAVATVTVRFPWQQDDNAPSSLPFIHWFAVDPDFKGQGYGREIISWAEETLLKDTLKAPGVYLATATKHPWLSDLYLRRGYHPFYHRTNQLGEALVFLKKELTANATTAPKKEYALPDSGH</sequence>
<dbReference type="Gene3D" id="3.40.630.30">
    <property type="match status" value="1"/>
</dbReference>
<proteinExistence type="predicted"/>
<dbReference type="InterPro" id="IPR000182">
    <property type="entry name" value="GNAT_dom"/>
</dbReference>
<dbReference type="Pfam" id="PF13508">
    <property type="entry name" value="Acetyltransf_7"/>
    <property type="match status" value="1"/>
</dbReference>
<keyword evidence="2" id="KW-0614">Plasmid</keyword>
<dbReference type="InterPro" id="IPR016181">
    <property type="entry name" value="Acyl_CoA_acyltransferase"/>
</dbReference>
<protein>
    <submittedName>
        <fullName evidence="2">GNAT family N-acetyltransferase</fullName>
    </submittedName>
</protein>
<dbReference type="AlphaFoldDB" id="A0A6B9GFT7"/>
<dbReference type="CDD" id="cd04301">
    <property type="entry name" value="NAT_SF"/>
    <property type="match status" value="1"/>
</dbReference>
<evidence type="ECO:0000313" key="3">
    <source>
        <dbReference type="Proteomes" id="UP000502005"/>
    </source>
</evidence>
<dbReference type="PROSITE" id="PS51186">
    <property type="entry name" value="GNAT"/>
    <property type="match status" value="1"/>
</dbReference>
<dbReference type="GO" id="GO:0016747">
    <property type="term" value="F:acyltransferase activity, transferring groups other than amino-acyl groups"/>
    <property type="evidence" value="ECO:0007669"/>
    <property type="project" value="InterPro"/>
</dbReference>
<geneLocation type="plasmid" evidence="3">
    <name>pne1b</name>
</geneLocation>
<dbReference type="RefSeq" id="WP_208718520.1">
    <property type="nucleotide sequence ID" value="NZ_CP024770.1"/>
</dbReference>